<dbReference type="Gene3D" id="3.40.50.1460">
    <property type="match status" value="1"/>
</dbReference>
<dbReference type="EMBL" id="JADEXG010000071">
    <property type="protein sequence ID" value="MBE9079883.1"/>
    <property type="molecule type" value="Genomic_DNA"/>
</dbReference>
<dbReference type="SUPFAM" id="SSF52129">
    <property type="entry name" value="Caspase-like"/>
    <property type="match status" value="1"/>
</dbReference>
<keyword evidence="3" id="KW-1185">Reference proteome</keyword>
<dbReference type="InterPro" id="IPR011990">
    <property type="entry name" value="TPR-like_helical_dom_sf"/>
</dbReference>
<dbReference type="RefSeq" id="WP_193911287.1">
    <property type="nucleotide sequence ID" value="NZ_JADEXG010000071.1"/>
</dbReference>
<dbReference type="InterPro" id="IPR021277">
    <property type="entry name" value="DUF2610"/>
</dbReference>
<evidence type="ECO:0000259" key="1">
    <source>
        <dbReference type="Pfam" id="PF00656"/>
    </source>
</evidence>
<dbReference type="GO" id="GO:0006508">
    <property type="term" value="P:proteolysis"/>
    <property type="evidence" value="ECO:0007669"/>
    <property type="project" value="InterPro"/>
</dbReference>
<dbReference type="PANTHER" id="PTHR11102">
    <property type="entry name" value="SEL-1-LIKE PROTEIN"/>
    <property type="match status" value="1"/>
</dbReference>
<comment type="caution">
    <text evidence="2">The sequence shown here is derived from an EMBL/GenBank/DDBJ whole genome shotgun (WGS) entry which is preliminary data.</text>
</comment>
<dbReference type="Pfam" id="PF00656">
    <property type="entry name" value="Peptidase_C14"/>
    <property type="match status" value="1"/>
</dbReference>
<dbReference type="GO" id="GO:0004197">
    <property type="term" value="F:cysteine-type endopeptidase activity"/>
    <property type="evidence" value="ECO:0007669"/>
    <property type="project" value="InterPro"/>
</dbReference>
<evidence type="ECO:0000313" key="2">
    <source>
        <dbReference type="EMBL" id="MBE9079883.1"/>
    </source>
</evidence>
<evidence type="ECO:0000313" key="3">
    <source>
        <dbReference type="Proteomes" id="UP000636505"/>
    </source>
</evidence>
<organism evidence="2 3">
    <name type="scientific">Vasconcelosia minhoensis LEGE 07310</name>
    <dbReference type="NCBI Taxonomy" id="915328"/>
    <lineage>
        <taxon>Bacteria</taxon>
        <taxon>Bacillati</taxon>
        <taxon>Cyanobacteriota</taxon>
        <taxon>Cyanophyceae</taxon>
        <taxon>Nodosilineales</taxon>
        <taxon>Cymatolegaceae</taxon>
        <taxon>Vasconcelosia</taxon>
        <taxon>Vasconcelosia minhoensis</taxon>
    </lineage>
</organism>
<dbReference type="InterPro" id="IPR006597">
    <property type="entry name" value="Sel1-like"/>
</dbReference>
<dbReference type="Pfam" id="PF08238">
    <property type="entry name" value="Sel1"/>
    <property type="match status" value="7"/>
</dbReference>
<reference evidence="2" key="1">
    <citation type="submission" date="2020-10" db="EMBL/GenBank/DDBJ databases">
        <authorList>
            <person name="Castelo-Branco R."/>
            <person name="Eusebio N."/>
            <person name="Adriana R."/>
            <person name="Vieira A."/>
            <person name="Brugerolle De Fraissinette N."/>
            <person name="Rezende De Castro R."/>
            <person name="Schneider M.P."/>
            <person name="Vasconcelos V."/>
            <person name="Leao P.N."/>
        </authorList>
    </citation>
    <scope>NUCLEOTIDE SEQUENCE</scope>
    <source>
        <strain evidence="2">LEGE 07310</strain>
    </source>
</reference>
<protein>
    <submittedName>
        <fullName evidence="2">DUF2610 domain-containing protein</fullName>
    </submittedName>
</protein>
<dbReference type="PANTHER" id="PTHR11102:SF160">
    <property type="entry name" value="ERAD-ASSOCIATED E3 UBIQUITIN-PROTEIN LIGASE COMPONENT HRD3"/>
    <property type="match status" value="1"/>
</dbReference>
<dbReference type="Proteomes" id="UP000636505">
    <property type="component" value="Unassembled WGS sequence"/>
</dbReference>
<proteinExistence type="predicted"/>
<dbReference type="InterPro" id="IPR011600">
    <property type="entry name" value="Pept_C14_caspase"/>
</dbReference>
<dbReference type="Gene3D" id="1.25.40.10">
    <property type="entry name" value="Tetratricopeptide repeat domain"/>
    <property type="match status" value="2"/>
</dbReference>
<dbReference type="SMART" id="SM00671">
    <property type="entry name" value="SEL1"/>
    <property type="match status" value="7"/>
</dbReference>
<name>A0A8J7DEM3_9CYAN</name>
<sequence>MATGPMLRVYLKKKLVSAPLLFFTVVAASFLPFIAVINESKATGEIQAADEVQLNESRRFALVVGIDDYPGSPLSLPVRDAELIKRRLESAGFEVTLVTNPTLGSFIEARDSFVRKINSSGDNVTALFFFAGHAVQFDGHNYLIPAESGLLPSPGQVSEAPSEAAFIDRAMDAQLSILNYLSESKASQIIFVLDACRTNPFNPEHRAGINIEGLARMNARPGGADTFILFAASPGQVAFDGGSNASNSPFSQAFAQAISQPGSSLAAVYRYVNEQVRETTNDQQRPYQEGILFNFMFLEPLVAPMIASAQTQLLETGIERRQYDIIRDGYELLRQTLVEQSIEDIEAAAEDGDAEAQYLLAIAHHQGEEVDADPERTAYWLRRAATRGFSRAQFAYGQRLYWGWGGSEPNKIEGFDWWLVAAEHGNASAMLEIGDTYLYGREGVPEQDFDQAESYFNQALSLGALEAETALGNLYTQKAIEAKKAGDSEAFEQASEKRLAYFQSAAQKGSSVAMYRLATMYRYGDYVEGDLEKAIEWFTKSTTAGNSDAAFDLARLYADESETGLGEVDYEEAAKYYRISIDLGSETAGVELADLIKAGKIEVNPQVVQEAIQLYEQAVDNGFLKAAVRLSDLYLKGELLEKDLDQAEQYALKALELEKIIEPDSEDAWPMYIQIAYSNLLRLYKEEGLEPSNPQLVPFLEERVGPLDGGMKRFTVPITCGTIVTPFQVYLWDWELDEPPTTEQFAWVEQARGCEVANDVVEAFEKLYTIARENDVSFQELAAYALSNANNNE</sequence>
<gene>
    <name evidence="2" type="ORF">IQ241_21740</name>
</gene>
<dbReference type="SUPFAM" id="SSF81901">
    <property type="entry name" value="HCP-like"/>
    <property type="match status" value="2"/>
</dbReference>
<dbReference type="Pfam" id="PF11020">
    <property type="entry name" value="DUF2610"/>
    <property type="match status" value="1"/>
</dbReference>
<dbReference type="InterPro" id="IPR050767">
    <property type="entry name" value="Sel1_AlgK"/>
</dbReference>
<feature type="domain" description="Peptidase C14 caspase" evidence="1">
    <location>
        <begin position="58"/>
        <end position="288"/>
    </location>
</feature>
<dbReference type="AlphaFoldDB" id="A0A8J7DEM3"/>
<accession>A0A8J7DEM3</accession>
<dbReference type="InterPro" id="IPR029030">
    <property type="entry name" value="Caspase-like_dom_sf"/>
</dbReference>